<gene>
    <name evidence="7" type="ORF">A4V09_22880</name>
</gene>
<dbReference type="Pfam" id="PF16499">
    <property type="entry name" value="Melibiase_2"/>
    <property type="match status" value="2"/>
</dbReference>
<keyword evidence="5" id="KW-1015">Disulfide bond</keyword>
<comment type="similarity">
    <text evidence="1 5">Belongs to the glycosyl hydrolase 27 family.</text>
</comment>
<dbReference type="KEGG" id="byl:A4V09_22880"/>
<dbReference type="AlphaFoldDB" id="A0A1C7IHF7"/>
<keyword evidence="3 5" id="KW-0378">Hydrolase</keyword>
<organism evidence="7 8">
    <name type="scientific">Blautia pseudococcoides</name>
    <dbReference type="NCBI Taxonomy" id="1796616"/>
    <lineage>
        <taxon>Bacteria</taxon>
        <taxon>Bacillati</taxon>
        <taxon>Bacillota</taxon>
        <taxon>Clostridia</taxon>
        <taxon>Lachnospirales</taxon>
        <taxon>Lachnospiraceae</taxon>
        <taxon>Blautia</taxon>
    </lineage>
</organism>
<dbReference type="PRINTS" id="PR00740">
    <property type="entry name" value="GLHYDRLASE27"/>
</dbReference>
<dbReference type="GO" id="GO:0005975">
    <property type="term" value="P:carbohydrate metabolic process"/>
    <property type="evidence" value="ECO:0007669"/>
    <property type="project" value="InterPro"/>
</dbReference>
<evidence type="ECO:0000256" key="5">
    <source>
        <dbReference type="RuleBase" id="RU361168"/>
    </source>
</evidence>
<dbReference type="SUPFAM" id="SSF51011">
    <property type="entry name" value="Glycosyl hydrolase domain"/>
    <property type="match status" value="1"/>
</dbReference>
<dbReference type="PANTHER" id="PTHR11452">
    <property type="entry name" value="ALPHA-GALACTOSIDASE/ALPHA-N-ACETYLGALACTOSAMINIDASE"/>
    <property type="match status" value="1"/>
</dbReference>
<evidence type="ECO:0000256" key="2">
    <source>
        <dbReference type="ARBA" id="ARBA00022729"/>
    </source>
</evidence>
<keyword evidence="2" id="KW-0732">Signal</keyword>
<dbReference type="InterPro" id="IPR041233">
    <property type="entry name" value="Melibiase_C"/>
</dbReference>
<sequence length="437" mass="50095">MNKNSFAKVPPMGWNSYDYYDTAVNEEQVKKNADYMAAHLKEYGWEYIVVDIQWYAHKAGSKREQFQYIPFSGLEMDEYSRLLPDPERFPSSAGQKGFAPLANYVHSLGLKFGIHIMRGIPRIAAQDHMKIKGSEVTADMAANPYSICPWNPDMYGLNHSPAGQAYYDSLLELYASWGVDFIKCDDICNTCNQSPHRENQYNAAHEVEMLANAIKRCGRPIVFSLSPGPALIDRAWHYEKYANMWRITDDFWDDWKYLKDMFRRCELWQTQVSEGCYPDCDMLPLGWIGKGFGKERMTGFTREEQRTMMTLWCLFGSPLMLGAEMTKMDDWTLSLLTNRKVLALLPPSCRPRQIFLDEDKAVWTACDEKEGTLYTALFNLSDETACVSVGLDDLGKEFEEDAALTDLWDGTSSRSENLEIRAILPAHGCVLYQVLIK</sequence>
<proteinExistence type="inferred from homology"/>
<dbReference type="Pfam" id="PF17801">
    <property type="entry name" value="Melibiase_C"/>
    <property type="match status" value="1"/>
</dbReference>
<dbReference type="RefSeq" id="WP_065544427.1">
    <property type="nucleotide sequence ID" value="NZ_CP015405.2"/>
</dbReference>
<reference evidence="7" key="1">
    <citation type="submission" date="2017-04" db="EMBL/GenBank/DDBJ databases">
        <title>Complete Genome Sequences of Twelve Strains of a Stable Defined Moderately Diverse Mouse Microbiota 2 (sDMDMm2).</title>
        <authorList>
            <person name="Uchimura Y."/>
            <person name="Wyss M."/>
            <person name="Brugiroux S."/>
            <person name="Limenitakis J.P."/>
            <person name="Stecher B."/>
            <person name="McCoy K.D."/>
            <person name="Macpherson A.J."/>
        </authorList>
    </citation>
    <scope>NUCLEOTIDE SEQUENCE</scope>
    <source>
        <strain evidence="7">YL58</strain>
    </source>
</reference>
<dbReference type="Gene3D" id="2.60.40.1180">
    <property type="entry name" value="Golgi alpha-mannosidase II"/>
    <property type="match status" value="1"/>
</dbReference>
<dbReference type="PANTHER" id="PTHR11452:SF42">
    <property type="entry name" value="ALPHA-GALACTOSIDASE"/>
    <property type="match status" value="1"/>
</dbReference>
<dbReference type="EC" id="3.2.1.22" evidence="5"/>
<accession>A0A1C7IHF7</accession>
<dbReference type="Proteomes" id="UP000092574">
    <property type="component" value="Chromosome"/>
</dbReference>
<dbReference type="STRING" id="1796616.A4V09_22880"/>
<protein>
    <recommendedName>
        <fullName evidence="5">Alpha-galactosidase</fullName>
        <ecNumber evidence="5">3.2.1.22</ecNumber>
    </recommendedName>
    <alternativeName>
        <fullName evidence="5">Melibiase</fullName>
    </alternativeName>
</protein>
<keyword evidence="4 5" id="KW-0326">Glycosidase</keyword>
<dbReference type="InterPro" id="IPR013785">
    <property type="entry name" value="Aldolase_TIM"/>
</dbReference>
<dbReference type="Gene3D" id="3.20.20.70">
    <property type="entry name" value="Aldolase class I"/>
    <property type="match status" value="1"/>
</dbReference>
<name>A0A1C7IHF7_9FIRM</name>
<dbReference type="InterPro" id="IPR002241">
    <property type="entry name" value="Glyco_hydro_27"/>
</dbReference>
<dbReference type="CDD" id="cd14792">
    <property type="entry name" value="GH27"/>
    <property type="match status" value="1"/>
</dbReference>
<comment type="catalytic activity">
    <reaction evidence="5">
        <text>Hydrolysis of terminal, non-reducing alpha-D-galactose residues in alpha-D-galactosides, including galactose oligosaccharides, galactomannans and galactolipids.</text>
        <dbReference type="EC" id="3.2.1.22"/>
    </reaction>
</comment>
<keyword evidence="8" id="KW-1185">Reference proteome</keyword>
<dbReference type="OrthoDB" id="9807519at2"/>
<evidence type="ECO:0000313" key="7">
    <source>
        <dbReference type="EMBL" id="ANU78344.1"/>
    </source>
</evidence>
<feature type="domain" description="Alpha galactosidase C-terminal" evidence="6">
    <location>
        <begin position="358"/>
        <end position="433"/>
    </location>
</feature>
<dbReference type="SUPFAM" id="SSF51445">
    <property type="entry name" value="(Trans)glycosidases"/>
    <property type="match status" value="1"/>
</dbReference>
<evidence type="ECO:0000256" key="3">
    <source>
        <dbReference type="ARBA" id="ARBA00022801"/>
    </source>
</evidence>
<dbReference type="EMBL" id="CP015405">
    <property type="protein sequence ID" value="ANU78344.1"/>
    <property type="molecule type" value="Genomic_DNA"/>
</dbReference>
<evidence type="ECO:0000259" key="6">
    <source>
        <dbReference type="Pfam" id="PF17801"/>
    </source>
</evidence>
<evidence type="ECO:0000256" key="4">
    <source>
        <dbReference type="ARBA" id="ARBA00023295"/>
    </source>
</evidence>
<dbReference type="InterPro" id="IPR017853">
    <property type="entry name" value="GH"/>
</dbReference>
<evidence type="ECO:0000313" key="8">
    <source>
        <dbReference type="Proteomes" id="UP000092574"/>
    </source>
</evidence>
<dbReference type="InterPro" id="IPR013780">
    <property type="entry name" value="Glyco_hydro_b"/>
</dbReference>
<dbReference type="GO" id="GO:0004557">
    <property type="term" value="F:alpha-galactosidase activity"/>
    <property type="evidence" value="ECO:0007669"/>
    <property type="project" value="UniProtKB-EC"/>
</dbReference>
<evidence type="ECO:0000256" key="1">
    <source>
        <dbReference type="ARBA" id="ARBA00009743"/>
    </source>
</evidence>